<dbReference type="InterPro" id="IPR012337">
    <property type="entry name" value="RNaseH-like_sf"/>
</dbReference>
<evidence type="ECO:0000313" key="3">
    <source>
        <dbReference type="Proteomes" id="UP000177215"/>
    </source>
</evidence>
<evidence type="ECO:0000259" key="1">
    <source>
        <dbReference type="Pfam" id="PF13482"/>
    </source>
</evidence>
<evidence type="ECO:0000313" key="2">
    <source>
        <dbReference type="EMBL" id="OGG76977.1"/>
    </source>
</evidence>
<dbReference type="InterPro" id="IPR038720">
    <property type="entry name" value="YprB_RNase_H-like_dom"/>
</dbReference>
<dbReference type="InterPro" id="IPR036397">
    <property type="entry name" value="RNaseH_sf"/>
</dbReference>
<comment type="caution">
    <text evidence="2">The sequence shown here is derived from an EMBL/GenBank/DDBJ whole genome shotgun (WGS) entry which is preliminary data.</text>
</comment>
<accession>A0A1F6ETM6</accession>
<protein>
    <recommendedName>
        <fullName evidence="1">YprB ribonuclease H-like domain-containing protein</fullName>
    </recommendedName>
</protein>
<dbReference type="AlphaFoldDB" id="A0A1F6ETM6"/>
<dbReference type="Proteomes" id="UP000177215">
    <property type="component" value="Unassembled WGS sequence"/>
</dbReference>
<feature type="domain" description="YprB ribonuclease H-like" evidence="1">
    <location>
        <begin position="6"/>
        <end position="152"/>
    </location>
</feature>
<reference evidence="2 3" key="1">
    <citation type="journal article" date="2016" name="Nat. Commun.">
        <title>Thousands of microbial genomes shed light on interconnected biogeochemical processes in an aquifer system.</title>
        <authorList>
            <person name="Anantharaman K."/>
            <person name="Brown C.T."/>
            <person name="Hug L.A."/>
            <person name="Sharon I."/>
            <person name="Castelle C.J."/>
            <person name="Probst A.J."/>
            <person name="Thomas B.C."/>
            <person name="Singh A."/>
            <person name="Wilkins M.J."/>
            <person name="Karaoz U."/>
            <person name="Brodie E.L."/>
            <person name="Williams K.H."/>
            <person name="Hubbard S.S."/>
            <person name="Banfield J.F."/>
        </authorList>
    </citation>
    <scope>NUCLEOTIDE SEQUENCE [LARGE SCALE GENOMIC DNA]</scope>
</reference>
<organism evidence="2 3">
    <name type="scientific">Candidatus Kaiserbacteria bacterium RIFCSPLOWO2_01_FULL_54_24</name>
    <dbReference type="NCBI Taxonomy" id="1798515"/>
    <lineage>
        <taxon>Bacteria</taxon>
        <taxon>Candidatus Kaiseribacteriota</taxon>
    </lineage>
</organism>
<dbReference type="EMBL" id="MFMC01000030">
    <property type="protein sequence ID" value="OGG76977.1"/>
    <property type="molecule type" value="Genomic_DNA"/>
</dbReference>
<dbReference type="GO" id="GO:0003676">
    <property type="term" value="F:nucleic acid binding"/>
    <property type="evidence" value="ECO:0007669"/>
    <property type="project" value="InterPro"/>
</dbReference>
<name>A0A1F6ETM6_9BACT</name>
<dbReference type="SUPFAM" id="SSF53098">
    <property type="entry name" value="Ribonuclease H-like"/>
    <property type="match status" value="1"/>
</dbReference>
<proteinExistence type="predicted"/>
<sequence length="191" mass="22094">MRTIVFDIETANWMTDIGSNDPRDLTIAVVGIHDSETGLYSCYLENELPQLWNILERTDLLVGYNSDHFDIPLLNKYYPGDLKSIRSLDLMQEIYQSLGRRLKLDTISEATLGERKSADGLQSLKWWKQGETEKVRQYCQKDVELTKRIFDYALKNNGLKYRDLGMLKEIKLNTSKWLVASGKPMTFTLGF</sequence>
<dbReference type="Gene3D" id="3.30.420.10">
    <property type="entry name" value="Ribonuclease H-like superfamily/Ribonuclease H"/>
    <property type="match status" value="1"/>
</dbReference>
<gene>
    <name evidence="2" type="ORF">A3B35_02385</name>
</gene>
<dbReference type="STRING" id="1798515.A3B35_02385"/>
<dbReference type="Pfam" id="PF13482">
    <property type="entry name" value="RNase_H_2"/>
    <property type="match status" value="1"/>
</dbReference>